<evidence type="ECO:0000256" key="2">
    <source>
        <dbReference type="ARBA" id="ARBA00008668"/>
    </source>
</evidence>
<dbReference type="InterPro" id="IPR035669">
    <property type="entry name" value="SGNH_plant_lipase-like"/>
</dbReference>
<dbReference type="Proteomes" id="UP000316621">
    <property type="component" value="Chromosome 9"/>
</dbReference>
<evidence type="ECO:0000256" key="7">
    <source>
        <dbReference type="ARBA" id="ARBA00023098"/>
    </source>
</evidence>
<keyword evidence="10" id="KW-1185">Reference proteome</keyword>
<dbReference type="InterPro" id="IPR051238">
    <property type="entry name" value="GDSL_esterase/lipase"/>
</dbReference>
<dbReference type="InterPro" id="IPR036514">
    <property type="entry name" value="SGNH_hydro_sf"/>
</dbReference>
<evidence type="ECO:0000313" key="10">
    <source>
        <dbReference type="Proteomes" id="UP000316621"/>
    </source>
</evidence>
<dbReference type="Pfam" id="PF00657">
    <property type="entry name" value="Lipase_GDSL"/>
    <property type="match status" value="1"/>
</dbReference>
<reference evidence="9 10" key="1">
    <citation type="journal article" date="2018" name="Science">
        <title>The opium poppy genome and morphinan production.</title>
        <authorList>
            <person name="Guo L."/>
            <person name="Winzer T."/>
            <person name="Yang X."/>
            <person name="Li Y."/>
            <person name="Ning Z."/>
            <person name="He Z."/>
            <person name="Teodor R."/>
            <person name="Lu Y."/>
            <person name="Bowser T.A."/>
            <person name="Graham I.A."/>
            <person name="Ye K."/>
        </authorList>
    </citation>
    <scope>NUCLEOTIDE SEQUENCE [LARGE SCALE GENOMIC DNA]</scope>
    <source>
        <strain evidence="10">cv. HN1</strain>
        <tissue evidence="9">Leaves</tissue>
    </source>
</reference>
<dbReference type="Gene3D" id="3.40.50.1110">
    <property type="entry name" value="SGNH hydrolase"/>
    <property type="match status" value="1"/>
</dbReference>
<dbReference type="AlphaFoldDB" id="A0A4Y7KTT3"/>
<organism evidence="9 10">
    <name type="scientific">Papaver somniferum</name>
    <name type="common">Opium poppy</name>
    <dbReference type="NCBI Taxonomy" id="3469"/>
    <lineage>
        <taxon>Eukaryota</taxon>
        <taxon>Viridiplantae</taxon>
        <taxon>Streptophyta</taxon>
        <taxon>Embryophyta</taxon>
        <taxon>Tracheophyta</taxon>
        <taxon>Spermatophyta</taxon>
        <taxon>Magnoliopsida</taxon>
        <taxon>Ranunculales</taxon>
        <taxon>Papaveraceae</taxon>
        <taxon>Papaveroideae</taxon>
        <taxon>Papaver</taxon>
    </lineage>
</organism>
<dbReference type="OrthoDB" id="1600564at2759"/>
<keyword evidence="4 8" id="KW-0732">Signal</keyword>
<comment type="subcellular location">
    <subcellularLocation>
        <location evidence="1">Secreted</location>
    </subcellularLocation>
</comment>
<evidence type="ECO:0000256" key="5">
    <source>
        <dbReference type="ARBA" id="ARBA00022801"/>
    </source>
</evidence>
<dbReference type="PANTHER" id="PTHR45650">
    <property type="entry name" value="GDSL-LIKE LIPASE/ACYLHYDROLASE-RELATED"/>
    <property type="match status" value="1"/>
</dbReference>
<gene>
    <name evidence="9" type="ORF">C5167_000148</name>
</gene>
<keyword evidence="6" id="KW-0442">Lipid degradation</keyword>
<evidence type="ECO:0000313" key="9">
    <source>
        <dbReference type="EMBL" id="RZC75780.1"/>
    </source>
</evidence>
<evidence type="ECO:0000256" key="6">
    <source>
        <dbReference type="ARBA" id="ARBA00022963"/>
    </source>
</evidence>
<comment type="similarity">
    <text evidence="2">Belongs to the 'GDSL' lipolytic enzyme family.</text>
</comment>
<evidence type="ECO:0000256" key="3">
    <source>
        <dbReference type="ARBA" id="ARBA00022525"/>
    </source>
</evidence>
<dbReference type="EMBL" id="CM010723">
    <property type="protein sequence ID" value="RZC75780.1"/>
    <property type="molecule type" value="Genomic_DNA"/>
</dbReference>
<dbReference type="GO" id="GO:0005576">
    <property type="term" value="C:extracellular region"/>
    <property type="evidence" value="ECO:0007669"/>
    <property type="project" value="UniProtKB-SubCell"/>
</dbReference>
<sequence>MELSYFSSMSILSFLCLTLLLGGKAGASIAPALYLFGGSSLDSGNNNFLQTKAKANYPPYGVDFLGGATGRYTNGPTTGDFIATQLGLPYPPAYLSLSEIQRRNIITGMNYASGSSGILPETGTALGDNLSLDEQISFFQRTVKNDLPHIFRTPEVLSLYLSKSIFIITSGPNDYLNNYLQPQFYNTSKTNPPQQFANLLLDTLGRQLTTIFNNGGRKFVVYGIGALGCLPVVLANVNPKPTTPCAENVNNLVKIFNNGLAAKLQQLTSSLEGSTFVLADTYTDTYAQFQDPVKYGFSEGRTPCCAVGDLGICLPGQQPCTDRNDHLYYDGIHPVQRVNYQFARNCFSGSTVCTPINIRQLAFKL</sequence>
<dbReference type="PANTHER" id="PTHR45650:SF43">
    <property type="entry name" value="GDSL ESTERASE_LIPASE 7-LIKE"/>
    <property type="match status" value="1"/>
</dbReference>
<dbReference type="GO" id="GO:0016042">
    <property type="term" value="P:lipid catabolic process"/>
    <property type="evidence" value="ECO:0007669"/>
    <property type="project" value="UniProtKB-KW"/>
</dbReference>
<evidence type="ECO:0000256" key="4">
    <source>
        <dbReference type="ARBA" id="ARBA00022729"/>
    </source>
</evidence>
<feature type="signal peptide" evidence="8">
    <location>
        <begin position="1"/>
        <end position="27"/>
    </location>
</feature>
<proteinExistence type="inferred from homology"/>
<keyword evidence="5" id="KW-0378">Hydrolase</keyword>
<dbReference type="OMA" id="AKPCENR"/>
<name>A0A4Y7KTT3_PAPSO</name>
<keyword evidence="7" id="KW-0443">Lipid metabolism</keyword>
<evidence type="ECO:0000256" key="8">
    <source>
        <dbReference type="SAM" id="SignalP"/>
    </source>
</evidence>
<dbReference type="CDD" id="cd01837">
    <property type="entry name" value="SGNH_plant_lipase_like"/>
    <property type="match status" value="1"/>
</dbReference>
<protein>
    <submittedName>
        <fullName evidence="9">Uncharacterized protein</fullName>
    </submittedName>
</protein>
<dbReference type="InterPro" id="IPR001087">
    <property type="entry name" value="GDSL"/>
</dbReference>
<dbReference type="GO" id="GO:0016788">
    <property type="term" value="F:hydrolase activity, acting on ester bonds"/>
    <property type="evidence" value="ECO:0007669"/>
    <property type="project" value="InterPro"/>
</dbReference>
<evidence type="ECO:0000256" key="1">
    <source>
        <dbReference type="ARBA" id="ARBA00004613"/>
    </source>
</evidence>
<accession>A0A4Y7KTT3</accession>
<keyword evidence="3" id="KW-0964">Secreted</keyword>
<feature type="chain" id="PRO_5021468917" evidence="8">
    <location>
        <begin position="28"/>
        <end position="365"/>
    </location>
</feature>
<dbReference type="Gramene" id="RZC75780">
    <property type="protein sequence ID" value="RZC75780"/>
    <property type="gene ID" value="C5167_000148"/>
</dbReference>